<gene>
    <name evidence="1" type="ORF">H9724_06805</name>
</gene>
<reference evidence="1" key="1">
    <citation type="journal article" date="2021" name="PeerJ">
        <title>Extensive microbial diversity within the chicken gut microbiome revealed by metagenomics and culture.</title>
        <authorList>
            <person name="Gilroy R."/>
            <person name="Ravi A."/>
            <person name="Getino M."/>
            <person name="Pursley I."/>
            <person name="Horton D.L."/>
            <person name="Alikhan N.F."/>
            <person name="Baker D."/>
            <person name="Gharbi K."/>
            <person name="Hall N."/>
            <person name="Watson M."/>
            <person name="Adriaenssens E.M."/>
            <person name="Foster-Nyarko E."/>
            <person name="Jarju S."/>
            <person name="Secka A."/>
            <person name="Antonio M."/>
            <person name="Oren A."/>
            <person name="Chaudhuri R.R."/>
            <person name="La Ragione R."/>
            <person name="Hildebrand F."/>
            <person name="Pallen M.J."/>
        </authorList>
    </citation>
    <scope>NUCLEOTIDE SEQUENCE</scope>
    <source>
        <strain evidence="1">CHK188-11489</strain>
    </source>
</reference>
<dbReference type="Proteomes" id="UP000824105">
    <property type="component" value="Unassembled WGS sequence"/>
</dbReference>
<evidence type="ECO:0000313" key="2">
    <source>
        <dbReference type="Proteomes" id="UP000824105"/>
    </source>
</evidence>
<name>A0A9D2FJX1_9FIRM</name>
<protein>
    <submittedName>
        <fullName evidence="1">Uncharacterized protein</fullName>
    </submittedName>
</protein>
<dbReference type="EMBL" id="DXBF01000054">
    <property type="protein sequence ID" value="HIZ62459.1"/>
    <property type="molecule type" value="Genomic_DNA"/>
</dbReference>
<organism evidence="1 2">
    <name type="scientific">Candidatus Gemmiger avistercoris</name>
    <dbReference type="NCBI Taxonomy" id="2838606"/>
    <lineage>
        <taxon>Bacteria</taxon>
        <taxon>Bacillati</taxon>
        <taxon>Bacillota</taxon>
        <taxon>Clostridia</taxon>
        <taxon>Eubacteriales</taxon>
        <taxon>Gemmiger</taxon>
    </lineage>
</organism>
<comment type="caution">
    <text evidence="1">The sequence shown here is derived from an EMBL/GenBank/DDBJ whole genome shotgun (WGS) entry which is preliminary data.</text>
</comment>
<evidence type="ECO:0000313" key="1">
    <source>
        <dbReference type="EMBL" id="HIZ62459.1"/>
    </source>
</evidence>
<proteinExistence type="predicted"/>
<dbReference type="AlphaFoldDB" id="A0A9D2FJX1"/>
<reference evidence="1" key="2">
    <citation type="submission" date="2021-04" db="EMBL/GenBank/DDBJ databases">
        <authorList>
            <person name="Gilroy R."/>
        </authorList>
    </citation>
    <scope>NUCLEOTIDE SEQUENCE</scope>
    <source>
        <strain evidence="1">CHK188-11489</strain>
    </source>
</reference>
<accession>A0A9D2FJX1</accession>
<dbReference type="Pfam" id="PF18937">
    <property type="entry name" value="DUF5685"/>
    <property type="match status" value="1"/>
</dbReference>
<sequence>MFGYVTIYRKGLGKEELDRYQAYYCGLCQTLGQRYGLPGRMALSYDMAFTAMLLTALYEPETRFGSGRCPPHPLKARPRAQNEFLEYAADMTILLAYYNFQDDWQDDYRQASLRRARQFEPLLPAIRERWPRQFSVIGEQLAALNLLEESGSHDLDALCNAFGTLLGAVFACRQDLWTPVLEGMGRGLGGFIYLMDAYDDLEKDRKKERFNALQALAGQLSPAEYEARCHELLTQQMGLCAQQFSLLPILRDTPEGKLLYNTIYSGVWSKYALVKKHREGRRHD</sequence>
<dbReference type="InterPro" id="IPR043740">
    <property type="entry name" value="DUF5685"/>
</dbReference>